<dbReference type="Proteomes" id="UP000247702">
    <property type="component" value="Unassembled WGS sequence"/>
</dbReference>
<protein>
    <submittedName>
        <fullName evidence="1">Uncharacterized protein</fullName>
    </submittedName>
</protein>
<proteinExistence type="predicted"/>
<organism evidence="1 3">
    <name type="scientific">Rhizophagus clarus</name>
    <dbReference type="NCBI Taxonomy" id="94130"/>
    <lineage>
        <taxon>Eukaryota</taxon>
        <taxon>Fungi</taxon>
        <taxon>Fungi incertae sedis</taxon>
        <taxon>Mucoromycota</taxon>
        <taxon>Glomeromycotina</taxon>
        <taxon>Glomeromycetes</taxon>
        <taxon>Glomerales</taxon>
        <taxon>Glomeraceae</taxon>
        <taxon>Rhizophagus</taxon>
    </lineage>
</organism>
<gene>
    <name evidence="2" type="ORF">RCL2_000163000</name>
    <name evidence="1" type="ORF">RclHR1_02810021</name>
</gene>
<dbReference type="Gene3D" id="3.30.428.10">
    <property type="entry name" value="HIT-like"/>
    <property type="match status" value="1"/>
</dbReference>
<dbReference type="EMBL" id="BLAL01000011">
    <property type="protein sequence ID" value="GES74133.1"/>
    <property type="molecule type" value="Genomic_DNA"/>
</dbReference>
<keyword evidence="3" id="KW-1185">Reference proteome</keyword>
<reference evidence="1 3" key="1">
    <citation type="submission" date="2017-11" db="EMBL/GenBank/DDBJ databases">
        <title>The genome of Rhizophagus clarus HR1 reveals common genetic basis of auxotrophy among arbuscular mycorrhizal fungi.</title>
        <authorList>
            <person name="Kobayashi Y."/>
        </authorList>
    </citation>
    <scope>NUCLEOTIDE SEQUENCE [LARGE SCALE GENOMIC DNA]</scope>
    <source>
        <strain evidence="1 3">HR1</strain>
    </source>
</reference>
<evidence type="ECO:0000313" key="2">
    <source>
        <dbReference type="EMBL" id="GES74133.1"/>
    </source>
</evidence>
<dbReference type="Proteomes" id="UP000615446">
    <property type="component" value="Unassembled WGS sequence"/>
</dbReference>
<dbReference type="EMBL" id="BEXD01002013">
    <property type="protein sequence ID" value="GBB96703.1"/>
    <property type="molecule type" value="Genomic_DNA"/>
</dbReference>
<accession>A0A2Z6R308</accession>
<evidence type="ECO:0000313" key="3">
    <source>
        <dbReference type="Proteomes" id="UP000247702"/>
    </source>
</evidence>
<reference evidence="2" key="2">
    <citation type="submission" date="2019-10" db="EMBL/GenBank/DDBJ databases">
        <title>Conservation and host-specific expression of non-tandemly repeated heterogenous ribosome RNA gene in arbuscular mycorrhizal fungi.</title>
        <authorList>
            <person name="Maeda T."/>
            <person name="Kobayashi Y."/>
            <person name="Nakagawa T."/>
            <person name="Ezawa T."/>
            <person name="Yamaguchi K."/>
            <person name="Bino T."/>
            <person name="Nishimoto Y."/>
            <person name="Shigenobu S."/>
            <person name="Kawaguchi M."/>
        </authorList>
    </citation>
    <scope>NUCLEOTIDE SEQUENCE</scope>
    <source>
        <strain evidence="2">HR1</strain>
    </source>
</reference>
<sequence>MFGKSIISFILRKNKKMEDNENKDNRNKNNIDQNIRSLIESTNKQLQIVSSTIDASTFAHRLHEGNYNRNKNKKQFKKGNNNRYNYYNNNNHSQHNPSLQKQEEYHQNNKKRLLYQDSLQQEVEFTFRPDVPCNLIDFVGGVDYTPSSDNGVIFNRVVKFFRDLTANIEQEKKILDFKFYLQEDQDQRFYVTIIQSDPTRHSPHKTLNCLSCDSESETNRISRLPYPTTTREEVSVHHNLWIDAKARPMFIITPKRHIERLSECNDQEIFSMFLLAVQTIEQETRLSNAKWKNVRFLRMILNHGNARNIEHLHLKIRVSHKDLKHFRNYWDEEKKRNFKILESGLYKRDERLSKIS</sequence>
<dbReference type="AlphaFoldDB" id="A0A2Z6R308"/>
<name>A0A2Z6R308_9GLOM</name>
<dbReference type="InterPro" id="IPR036265">
    <property type="entry name" value="HIT-like_sf"/>
</dbReference>
<dbReference type="SUPFAM" id="SSF54197">
    <property type="entry name" value="HIT-like"/>
    <property type="match status" value="1"/>
</dbReference>
<comment type="caution">
    <text evidence="1">The sequence shown here is derived from an EMBL/GenBank/DDBJ whole genome shotgun (WGS) entry which is preliminary data.</text>
</comment>
<dbReference type="OrthoDB" id="9973008at2759"/>
<evidence type="ECO:0000313" key="1">
    <source>
        <dbReference type="EMBL" id="GBB96703.1"/>
    </source>
</evidence>